<feature type="transmembrane region" description="Helical" evidence="2">
    <location>
        <begin position="281"/>
        <end position="300"/>
    </location>
</feature>
<accession>A0A1E7FYH2</accession>
<dbReference type="InterPro" id="IPR002213">
    <property type="entry name" value="UDP_glucos_trans"/>
</dbReference>
<dbReference type="Gene3D" id="3.40.50.2000">
    <property type="entry name" value="Glycogen Phosphorylase B"/>
    <property type="match status" value="1"/>
</dbReference>
<keyword evidence="2" id="KW-0472">Membrane</keyword>
<dbReference type="EMBL" id="KV784353">
    <property type="protein sequence ID" value="OEU23186.1"/>
    <property type="molecule type" value="Genomic_DNA"/>
</dbReference>
<name>A0A1E7FYH2_9STRA</name>
<keyword evidence="2" id="KW-0812">Transmembrane</keyword>
<dbReference type="CDD" id="cd03784">
    <property type="entry name" value="GT1_Gtf-like"/>
    <property type="match status" value="1"/>
</dbReference>
<dbReference type="PANTHER" id="PTHR48050">
    <property type="entry name" value="STEROL 3-BETA-GLUCOSYLTRANSFERASE"/>
    <property type="match status" value="1"/>
</dbReference>
<feature type="domain" description="Erythromycin biosynthesis protein CIII-like C-terminal" evidence="3">
    <location>
        <begin position="131"/>
        <end position="242"/>
    </location>
</feature>
<dbReference type="InParanoid" id="A0A1E7FYH2"/>
<evidence type="ECO:0000256" key="1">
    <source>
        <dbReference type="ARBA" id="ARBA00022679"/>
    </source>
</evidence>
<organism evidence="4 5">
    <name type="scientific">Fragilariopsis cylindrus CCMP1102</name>
    <dbReference type="NCBI Taxonomy" id="635003"/>
    <lineage>
        <taxon>Eukaryota</taxon>
        <taxon>Sar</taxon>
        <taxon>Stramenopiles</taxon>
        <taxon>Ochrophyta</taxon>
        <taxon>Bacillariophyta</taxon>
        <taxon>Bacillariophyceae</taxon>
        <taxon>Bacillariophycidae</taxon>
        <taxon>Bacillariales</taxon>
        <taxon>Bacillariaceae</taxon>
        <taxon>Fragilariopsis</taxon>
    </lineage>
</organism>
<dbReference type="Pfam" id="PF06722">
    <property type="entry name" value="EryCIII-like_C"/>
    <property type="match status" value="1"/>
</dbReference>
<dbReference type="PANTHER" id="PTHR48050:SF13">
    <property type="entry name" value="STEROL 3-BETA-GLUCOSYLTRANSFERASE UGT80A2"/>
    <property type="match status" value="1"/>
</dbReference>
<evidence type="ECO:0000259" key="3">
    <source>
        <dbReference type="Pfam" id="PF06722"/>
    </source>
</evidence>
<dbReference type="InterPro" id="IPR010610">
    <property type="entry name" value="EryCIII-like_C"/>
</dbReference>
<keyword evidence="2" id="KW-1133">Transmembrane helix</keyword>
<keyword evidence="1 4" id="KW-0808">Transferase</keyword>
<dbReference type="FunFam" id="3.40.50.2000:FF:000009">
    <property type="entry name" value="Sterol 3-beta-glucosyltransferase UGT80A2"/>
    <property type="match status" value="1"/>
</dbReference>
<sequence>MLICQSPLFKDVLHPTLPSSYNRRFIGPVIIEDTDQIGGDAAQSFGPDSERKRIKEFIASDIKRKPVYMGWGSMIRKSTQEMALFAVEALVMSNQRGIILGGSAGLSLEMLERAGNSTNDDDFKQIMDYAKENVIFVDKAPHEWLFSQVSLTIHHGGAGTTNAALRAGVPTIVTPVFGDQYDNSFAVQNLGVGVGFEQQLQKISAKDLSQAIHTVMNDPAMAMRAKEVGKQVRKECGCKAIVEEVERYWREDVTTGKLLTGIQDWKSATKEMKSRNERKTLRNRVVLGSALVVAIIAFLIK</sequence>
<evidence type="ECO:0000256" key="2">
    <source>
        <dbReference type="SAM" id="Phobius"/>
    </source>
</evidence>
<evidence type="ECO:0000313" key="4">
    <source>
        <dbReference type="EMBL" id="OEU23186.1"/>
    </source>
</evidence>
<reference evidence="4 5" key="1">
    <citation type="submission" date="2016-09" db="EMBL/GenBank/DDBJ databases">
        <title>Extensive genetic diversity and differential bi-allelic expression allows diatom success in the polar Southern Ocean.</title>
        <authorList>
            <consortium name="DOE Joint Genome Institute"/>
            <person name="Mock T."/>
            <person name="Otillar R.P."/>
            <person name="Strauss J."/>
            <person name="Dupont C."/>
            <person name="Frickenhaus S."/>
            <person name="Maumus F."/>
            <person name="Mcmullan M."/>
            <person name="Sanges R."/>
            <person name="Schmutz J."/>
            <person name="Toseland A."/>
            <person name="Valas R."/>
            <person name="Veluchamy A."/>
            <person name="Ward B.J."/>
            <person name="Allen A."/>
            <person name="Barry K."/>
            <person name="Falciatore A."/>
            <person name="Ferrante M."/>
            <person name="Fortunato A.E."/>
            <person name="Gloeckner G."/>
            <person name="Gruber A."/>
            <person name="Hipkin R."/>
            <person name="Janech M."/>
            <person name="Kroth P."/>
            <person name="Leese F."/>
            <person name="Lindquist E."/>
            <person name="Lyon B.R."/>
            <person name="Martin J."/>
            <person name="Mayer C."/>
            <person name="Parker M."/>
            <person name="Quesneville H."/>
            <person name="Raymond J."/>
            <person name="Uhlig C."/>
            <person name="Valentin K.U."/>
            <person name="Worden A.Z."/>
            <person name="Armbrust E.V."/>
            <person name="Bowler C."/>
            <person name="Green B."/>
            <person name="Moulton V."/>
            <person name="Van Oosterhout C."/>
            <person name="Grigoriev I."/>
        </authorList>
    </citation>
    <scope>NUCLEOTIDE SEQUENCE [LARGE SCALE GENOMIC DNA]</scope>
    <source>
        <strain evidence="4 5">CCMP1102</strain>
    </source>
</reference>
<proteinExistence type="predicted"/>
<dbReference type="AlphaFoldDB" id="A0A1E7FYH2"/>
<dbReference type="Proteomes" id="UP000095751">
    <property type="component" value="Unassembled WGS sequence"/>
</dbReference>
<keyword evidence="5" id="KW-1185">Reference proteome</keyword>
<dbReference type="KEGG" id="fcy:FRACYDRAFT_205609"/>
<evidence type="ECO:0000313" key="5">
    <source>
        <dbReference type="Proteomes" id="UP000095751"/>
    </source>
</evidence>
<protein>
    <submittedName>
        <fullName evidence="4">UDP-Glycosyltransferase/glycogen phosphorylase</fullName>
    </submittedName>
</protein>
<dbReference type="SUPFAM" id="SSF53756">
    <property type="entry name" value="UDP-Glycosyltransferase/glycogen phosphorylase"/>
    <property type="match status" value="1"/>
</dbReference>
<dbReference type="OrthoDB" id="5835829at2759"/>
<gene>
    <name evidence="4" type="ORF">FRACYDRAFT_205609</name>
</gene>
<dbReference type="GO" id="GO:0016906">
    <property type="term" value="F:sterol 3-beta-glucosyltransferase activity"/>
    <property type="evidence" value="ECO:0007669"/>
    <property type="project" value="UniProtKB-ARBA"/>
</dbReference>
<dbReference type="InterPro" id="IPR050426">
    <property type="entry name" value="Glycosyltransferase_28"/>
</dbReference>